<comment type="catalytic activity">
    <reaction evidence="2">
        <text>geranylgeranyl diphosphate + 7 isopentenyl diphosphate = tri-trans,hepta-cis-undecaprenyl diphosphate + 7 diphosphate</text>
        <dbReference type="Rhea" id="RHEA:27622"/>
        <dbReference type="ChEBI" id="CHEBI:33019"/>
        <dbReference type="ChEBI" id="CHEBI:57533"/>
        <dbReference type="ChEBI" id="CHEBI:60388"/>
        <dbReference type="ChEBI" id="CHEBI:128769"/>
        <dbReference type="EC" id="2.5.1.89"/>
    </reaction>
</comment>
<dbReference type="AlphaFoldDB" id="A0ABD5LY03"/>
<sequence length="331" mass="37040">MWQRLRGLAGRAYRRHLRREIDDVPDHVAVIQDGNRRYARERGDDAPEGHRAGADTTERVLDWCADLGVSELTLYAFSTENFERPDEELEPLFDLLEHKLREFADADRVHEQGVRVRAIGDVPRLPPRVRDAVDYAERRTAGNDRFTLNVALAYGGRTELLDAARAIARDVDAGEMAPEDVDVEAVESRLYDRPIRDVDLIVRTGGDERTSNFLPWHANGNEAAVYFCAPYWPEFSEADFLRAIRTYESREESWQRARAERAAALVRALAEVEFVEARAAAARLRDRVPRLDGSDLSEDALGIAEGDAADPADGDAPGRLDGDAPESTGAD</sequence>
<evidence type="ECO:0000256" key="2">
    <source>
        <dbReference type="HAMAP-Rule" id="MF_01139"/>
    </source>
</evidence>
<dbReference type="HAMAP" id="MF_01139">
    <property type="entry name" value="ISPT"/>
    <property type="match status" value="1"/>
</dbReference>
<feature type="binding site" evidence="2">
    <location>
        <position position="203"/>
    </location>
    <ligand>
        <name>substrate</name>
    </ligand>
</feature>
<feature type="active site" evidence="2">
    <location>
        <position position="33"/>
    </location>
</feature>
<dbReference type="NCBIfam" id="TIGR00055">
    <property type="entry name" value="uppS"/>
    <property type="match status" value="1"/>
</dbReference>
<protein>
    <recommendedName>
        <fullName evidence="2">Tritrans,polycis-undecaprenyl-diphosphate synthase (geranylgeranyl-diphosphate specific)</fullName>
        <ecNumber evidence="2">2.5.1.89</ecNumber>
    </recommendedName>
    <alternativeName>
        <fullName evidence="2">Undecaprenyl diphosphate synthase</fullName>
        <shortName evidence="2">UDS</shortName>
    </alternativeName>
    <alternativeName>
        <fullName evidence="2">Undecaprenyl pyrophosphate synthase</fullName>
        <shortName evidence="2">UPP synthase</shortName>
    </alternativeName>
</protein>
<dbReference type="InterPro" id="IPR036424">
    <property type="entry name" value="UPP_synth-like_sf"/>
</dbReference>
<dbReference type="Proteomes" id="UP001567572">
    <property type="component" value="Unassembled WGS sequence"/>
</dbReference>
<accession>A0ABD5LY03</accession>
<feature type="binding site" evidence="2">
    <location>
        <position position="33"/>
    </location>
    <ligand>
        <name>Mg(2+)</name>
        <dbReference type="ChEBI" id="CHEBI:18420"/>
    </ligand>
</feature>
<evidence type="ECO:0000313" key="4">
    <source>
        <dbReference type="EMBL" id="MEZ3162889.1"/>
    </source>
</evidence>
<comment type="caution">
    <text evidence="2">Lacks conserved residue(s) required for the propagation of feature annotation.</text>
</comment>
<evidence type="ECO:0000313" key="5">
    <source>
        <dbReference type="Proteomes" id="UP001567572"/>
    </source>
</evidence>
<feature type="region of interest" description="Disordered" evidence="3">
    <location>
        <begin position="292"/>
        <end position="331"/>
    </location>
</feature>
<reference evidence="4 5" key="1">
    <citation type="submission" date="2024-06" db="EMBL/GenBank/DDBJ databases">
        <title>Halorubrum miltondacostae sp. nov., a potential PHA producer isolated from an inland solar saltern in Rio Maior, Portugal.</title>
        <authorList>
            <person name="Albuquerque L."/>
            <person name="Viver T."/>
            <person name="Barroso C."/>
            <person name="Claudino R."/>
            <person name="Galvan M."/>
            <person name="Simoes G."/>
            <person name="Lobo Da Cunha A."/>
            <person name="Egas C."/>
        </authorList>
    </citation>
    <scope>NUCLEOTIDE SEQUENCE [LARGE SCALE GENOMIC DNA]</scope>
    <source>
        <strain evidence="4 5">RMP-11</strain>
    </source>
</reference>
<dbReference type="PANTHER" id="PTHR10291:SF43">
    <property type="entry name" value="DEHYDRODOLICHYL DIPHOSPHATE SYNTHASE COMPLEX SUBUNIT DHDDS"/>
    <property type="match status" value="1"/>
</dbReference>
<evidence type="ECO:0000256" key="1">
    <source>
        <dbReference type="ARBA" id="ARBA00022679"/>
    </source>
</evidence>
<dbReference type="Gene3D" id="3.40.1180.10">
    <property type="entry name" value="Decaprenyl diphosphate synthase-like"/>
    <property type="match status" value="1"/>
</dbReference>
<feature type="binding site" evidence="2">
    <location>
        <begin position="209"/>
        <end position="211"/>
    </location>
    <ligand>
        <name>substrate</name>
    </ligand>
</feature>
<comment type="function">
    <text evidence="2">Catalyzes the sequential condensation of isopentenyl diphosphate (IPP) with geranylgeranyl diphosphate (GGPP) to yield (2Z,6Z,10Z,14Z,18Z,22Z,26Z,30E,34E,38E)-undecaprenyl diphosphate (tritrans,heptacis-UPP). It is probably the precursor of glycosyl carrier lipids.</text>
</comment>
<feature type="active site" description="Proton acceptor" evidence="2">
    <location>
        <position position="81"/>
    </location>
</feature>
<dbReference type="RefSeq" id="WP_371159978.1">
    <property type="nucleotide sequence ID" value="NZ_JBEDNX010000001.1"/>
</dbReference>
<dbReference type="GO" id="GO:0000287">
    <property type="term" value="F:magnesium ion binding"/>
    <property type="evidence" value="ECO:0007669"/>
    <property type="project" value="UniProtKB-UniRule"/>
</dbReference>
<dbReference type="EMBL" id="JBEDNY010000001">
    <property type="protein sequence ID" value="MEZ3162889.1"/>
    <property type="molecule type" value="Genomic_DNA"/>
</dbReference>
<name>A0ABD5LY03_9EURY</name>
<feature type="binding site" evidence="2">
    <location>
        <begin position="78"/>
        <end position="80"/>
    </location>
    <ligand>
        <name>substrate</name>
    </ligand>
</feature>
<comment type="cofactor">
    <cofactor evidence="2">
        <name>Mg(2+)</name>
        <dbReference type="ChEBI" id="CHEBI:18420"/>
    </cofactor>
    <text evidence="2">Binds 2 magnesium ions per subunit.</text>
</comment>
<feature type="region of interest" description="Disordered" evidence="3">
    <location>
        <begin position="35"/>
        <end position="54"/>
    </location>
</feature>
<dbReference type="InterPro" id="IPR018520">
    <property type="entry name" value="UPP_synth-like_CS"/>
</dbReference>
<feature type="binding site" evidence="2">
    <location>
        <position position="50"/>
    </location>
    <ligand>
        <name>substrate</name>
    </ligand>
</feature>
<dbReference type="SUPFAM" id="SSF64005">
    <property type="entry name" value="Undecaprenyl diphosphate synthase"/>
    <property type="match status" value="1"/>
</dbReference>
<comment type="similarity">
    <text evidence="2">Belongs to the UPP synthase family.</text>
</comment>
<dbReference type="CDD" id="cd00475">
    <property type="entry name" value="Cis_IPPS"/>
    <property type="match status" value="1"/>
</dbReference>
<keyword evidence="2" id="KW-0479">Metal-binding</keyword>
<dbReference type="EC" id="2.5.1.89" evidence="2"/>
<dbReference type="GO" id="GO:0004659">
    <property type="term" value="F:prenyltransferase activity"/>
    <property type="evidence" value="ECO:0007669"/>
    <property type="project" value="UniProtKB-UniRule"/>
</dbReference>
<dbReference type="Pfam" id="PF01255">
    <property type="entry name" value="Prenyltransf"/>
    <property type="match status" value="1"/>
</dbReference>
<proteinExistence type="inferred from homology"/>
<feature type="binding site" evidence="2">
    <location>
        <begin position="34"/>
        <end position="37"/>
    </location>
    <ligand>
        <name>substrate</name>
    </ligand>
</feature>
<comment type="subunit">
    <text evidence="2">Homodimer.</text>
</comment>
<organism evidence="4 5">
    <name type="scientific">Halorubrum miltondacostae</name>
    <dbReference type="NCBI Taxonomy" id="3076378"/>
    <lineage>
        <taxon>Archaea</taxon>
        <taxon>Methanobacteriati</taxon>
        <taxon>Methanobacteriota</taxon>
        <taxon>Stenosarchaea group</taxon>
        <taxon>Halobacteria</taxon>
        <taxon>Halobacteriales</taxon>
        <taxon>Haloferacaceae</taxon>
        <taxon>Halorubrum</taxon>
    </lineage>
</organism>
<keyword evidence="5" id="KW-1185">Reference proteome</keyword>
<comment type="caution">
    <text evidence="4">The sequence shown here is derived from an EMBL/GenBank/DDBJ whole genome shotgun (WGS) entry which is preliminary data.</text>
</comment>
<feature type="binding site" evidence="2">
    <location>
        <position position="84"/>
    </location>
    <ligand>
        <name>substrate</name>
    </ligand>
</feature>
<keyword evidence="2" id="KW-0460">Magnesium</keyword>
<dbReference type="PANTHER" id="PTHR10291">
    <property type="entry name" value="DEHYDRODOLICHYL DIPHOSPHATE SYNTHASE FAMILY MEMBER"/>
    <property type="match status" value="1"/>
</dbReference>
<keyword evidence="1 2" id="KW-0808">Transferase</keyword>
<feature type="binding site" evidence="2">
    <location>
        <position position="82"/>
    </location>
    <ligand>
        <name>substrate</name>
    </ligand>
</feature>
<feature type="binding site" evidence="2">
    <location>
        <position position="222"/>
    </location>
    <ligand>
        <name>Mg(2+)</name>
        <dbReference type="ChEBI" id="CHEBI:18420"/>
    </ligand>
</feature>
<dbReference type="InterPro" id="IPR001441">
    <property type="entry name" value="UPP_synth-like"/>
</dbReference>
<gene>
    <name evidence="2 4" type="primary">uppS</name>
    <name evidence="4" type="ORF">ABNG04_03185</name>
</gene>
<dbReference type="PROSITE" id="PS01066">
    <property type="entry name" value="UPP_SYNTHASE"/>
    <property type="match status" value="1"/>
</dbReference>
<evidence type="ECO:0000256" key="3">
    <source>
        <dbReference type="SAM" id="MobiDB-lite"/>
    </source>
</evidence>